<gene>
    <name evidence="3" type="ORF">H9943_09790</name>
</gene>
<feature type="domain" description="Capsular polysaccharide assembling protein CapF C-terminal" evidence="2">
    <location>
        <begin position="259"/>
        <end position="369"/>
    </location>
</feature>
<dbReference type="SUPFAM" id="SSF51182">
    <property type="entry name" value="RmlC-like cupins"/>
    <property type="match status" value="1"/>
</dbReference>
<dbReference type="SUPFAM" id="SSF51735">
    <property type="entry name" value="NAD(P)-binding Rossmann-fold domains"/>
    <property type="match status" value="1"/>
</dbReference>
<dbReference type="InterPro" id="IPR036291">
    <property type="entry name" value="NAD(P)-bd_dom_sf"/>
</dbReference>
<accession>A0A9D2S294</accession>
<evidence type="ECO:0000313" key="3">
    <source>
        <dbReference type="EMBL" id="HJB40671.1"/>
    </source>
</evidence>
<feature type="domain" description="NAD-dependent epimerase/dehydratase" evidence="1">
    <location>
        <begin position="3"/>
        <end position="186"/>
    </location>
</feature>
<dbReference type="InterPro" id="IPR029303">
    <property type="entry name" value="CapF_C"/>
</dbReference>
<dbReference type="AlphaFoldDB" id="A0A9D2S294"/>
<dbReference type="PANTHER" id="PTHR43245">
    <property type="entry name" value="BIFUNCTIONAL POLYMYXIN RESISTANCE PROTEIN ARNA"/>
    <property type="match status" value="1"/>
</dbReference>
<dbReference type="Gene3D" id="3.40.50.720">
    <property type="entry name" value="NAD(P)-binding Rossmann-like Domain"/>
    <property type="match status" value="1"/>
</dbReference>
<reference evidence="3" key="2">
    <citation type="submission" date="2021-04" db="EMBL/GenBank/DDBJ databases">
        <authorList>
            <person name="Gilroy R."/>
        </authorList>
    </citation>
    <scope>NUCLEOTIDE SEQUENCE</scope>
    <source>
        <strain evidence="3">ChiBcec8-14828</strain>
    </source>
</reference>
<dbReference type="Gene3D" id="2.60.120.10">
    <property type="entry name" value="Jelly Rolls"/>
    <property type="match status" value="1"/>
</dbReference>
<evidence type="ECO:0000259" key="2">
    <source>
        <dbReference type="Pfam" id="PF14667"/>
    </source>
</evidence>
<dbReference type="InterPro" id="IPR050177">
    <property type="entry name" value="Lipid_A_modif_metabolic_enz"/>
</dbReference>
<dbReference type="InterPro" id="IPR014710">
    <property type="entry name" value="RmlC-like_jellyroll"/>
</dbReference>
<evidence type="ECO:0000259" key="1">
    <source>
        <dbReference type="Pfam" id="PF01370"/>
    </source>
</evidence>
<dbReference type="EMBL" id="DWYA01000088">
    <property type="protein sequence ID" value="HJB40671.1"/>
    <property type="molecule type" value="Genomic_DNA"/>
</dbReference>
<reference evidence="3" key="1">
    <citation type="journal article" date="2021" name="PeerJ">
        <title>Extensive microbial diversity within the chicken gut microbiome revealed by metagenomics and culture.</title>
        <authorList>
            <person name="Gilroy R."/>
            <person name="Ravi A."/>
            <person name="Getino M."/>
            <person name="Pursley I."/>
            <person name="Horton D.L."/>
            <person name="Alikhan N.F."/>
            <person name="Baker D."/>
            <person name="Gharbi K."/>
            <person name="Hall N."/>
            <person name="Watson M."/>
            <person name="Adriaenssens E.M."/>
            <person name="Foster-Nyarko E."/>
            <person name="Jarju S."/>
            <person name="Secka A."/>
            <person name="Antonio M."/>
            <person name="Oren A."/>
            <person name="Chaudhuri R.R."/>
            <person name="La Ragione R."/>
            <person name="Hildebrand F."/>
            <person name="Pallen M.J."/>
        </authorList>
    </citation>
    <scope>NUCLEOTIDE SEQUENCE</scope>
    <source>
        <strain evidence="3">ChiBcec8-14828</strain>
    </source>
</reference>
<evidence type="ECO:0000313" key="4">
    <source>
        <dbReference type="Proteomes" id="UP000824209"/>
    </source>
</evidence>
<name>A0A9D2S294_9FIRM</name>
<organism evidence="3 4">
    <name type="scientific">Candidatus Ruthenibacterium avium</name>
    <dbReference type="NCBI Taxonomy" id="2838751"/>
    <lineage>
        <taxon>Bacteria</taxon>
        <taxon>Bacillati</taxon>
        <taxon>Bacillota</taxon>
        <taxon>Clostridia</taxon>
        <taxon>Eubacteriales</taxon>
        <taxon>Oscillospiraceae</taxon>
        <taxon>Ruthenibacterium</taxon>
    </lineage>
</organism>
<dbReference type="CDD" id="cd07007">
    <property type="entry name" value="cupin_CapF-like_C"/>
    <property type="match status" value="1"/>
</dbReference>
<dbReference type="InterPro" id="IPR001509">
    <property type="entry name" value="Epimerase_deHydtase"/>
</dbReference>
<comment type="caution">
    <text evidence="3">The sequence shown here is derived from an EMBL/GenBank/DDBJ whole genome shotgun (WGS) entry which is preliminary data.</text>
</comment>
<dbReference type="Pfam" id="PF14667">
    <property type="entry name" value="Polysacc_synt_C"/>
    <property type="match status" value="1"/>
</dbReference>
<protein>
    <submittedName>
        <fullName evidence="3">NAD-dependent epimerase/dehydratase family protein</fullName>
    </submittedName>
</protein>
<dbReference type="InterPro" id="IPR011051">
    <property type="entry name" value="RmlC_Cupin_sf"/>
</dbReference>
<dbReference type="Proteomes" id="UP000824209">
    <property type="component" value="Unassembled WGS sequence"/>
</dbReference>
<dbReference type="PANTHER" id="PTHR43245:SF55">
    <property type="entry name" value="NAD(P)-BINDING DOMAIN-CONTAINING PROTEIN"/>
    <property type="match status" value="1"/>
</dbReference>
<dbReference type="Pfam" id="PF01370">
    <property type="entry name" value="Epimerase"/>
    <property type="match status" value="1"/>
</dbReference>
<proteinExistence type="predicted"/>
<sequence>MCILITGAGGFIGKNLTAALQTKGYQNLLCFDVDTPQELLAEYAAKAQFVFHLAGINRPKDPSEFYAGNRGFTEELLHLLAKAENRAPVLVTSSIQAALDNDYGISKREAEALVFEHERAAGAPALVYRLPGVFGKWCRPSYNSVVATFCHNIAHGLPIEVRDPAYALDLVYIDDVVESFIAAMEGRAVRDCAIPGFCHLACDVHNVTLGFLADTIRSFAASRQTLDVPDQSSAVVKKLYATYLSYLPTDGFSYPLQMHCDERGSFTEFLRTQQHGQVSVNIAKPGIVKGNHWHHTKNEKFLVVQGEAVIRFRRLNTEEVIEYHVSGDKLEVVDIPTGYTHNIENVGTGDLVTVMWANEPFDPEHPDTFFEKV</sequence>